<feature type="transmembrane region" description="Helical" evidence="7">
    <location>
        <begin position="85"/>
        <end position="106"/>
    </location>
</feature>
<dbReference type="STRING" id="103827.A0A0N5D5T7"/>
<evidence type="ECO:0000256" key="4">
    <source>
        <dbReference type="ARBA" id="ARBA00022824"/>
    </source>
</evidence>
<evidence type="ECO:0000256" key="5">
    <source>
        <dbReference type="ARBA" id="ARBA00022989"/>
    </source>
</evidence>
<evidence type="ECO:0000256" key="2">
    <source>
        <dbReference type="ARBA" id="ARBA00010430"/>
    </source>
</evidence>
<keyword evidence="6 7" id="KW-0472">Membrane</keyword>
<feature type="transmembrane region" description="Helical" evidence="7">
    <location>
        <begin position="46"/>
        <end position="65"/>
    </location>
</feature>
<reference evidence="10" key="1">
    <citation type="submission" date="2017-02" db="UniProtKB">
        <authorList>
            <consortium name="WormBaseParasite"/>
        </authorList>
    </citation>
    <scope>IDENTIFICATION</scope>
</reference>
<dbReference type="InterPro" id="IPR013174">
    <property type="entry name" value="DPM3"/>
</dbReference>
<evidence type="ECO:0000256" key="3">
    <source>
        <dbReference type="ARBA" id="ARBA00022692"/>
    </source>
</evidence>
<evidence type="ECO:0000313" key="8">
    <source>
        <dbReference type="EMBL" id="VDN05922.1"/>
    </source>
</evidence>
<gene>
    <name evidence="8" type="ORF">TCLT_LOCUS8369</name>
</gene>
<dbReference type="AlphaFoldDB" id="A0A0N5D5T7"/>
<accession>A0A0N5D5T7</accession>
<comment type="subunit">
    <text evidence="7">Component of the dolichol-phosphate mannose (DPM) synthase complex.</text>
</comment>
<dbReference type="Pfam" id="PF08285">
    <property type="entry name" value="DPM3"/>
    <property type="match status" value="1"/>
</dbReference>
<evidence type="ECO:0000256" key="6">
    <source>
        <dbReference type="ARBA" id="ARBA00023136"/>
    </source>
</evidence>
<keyword evidence="3 7" id="KW-0812">Transmembrane</keyword>
<evidence type="ECO:0000313" key="9">
    <source>
        <dbReference type="Proteomes" id="UP000276776"/>
    </source>
</evidence>
<evidence type="ECO:0000256" key="1">
    <source>
        <dbReference type="ARBA" id="ARBA00004477"/>
    </source>
</evidence>
<name>A0A0N5D5T7_THECL</name>
<comment type="function">
    <text evidence="7">Stabilizer subunit of the dolichol-phosphate mannose (DPM) synthase complex; tethers catalytic subunit to the ER.</text>
</comment>
<reference evidence="8 9" key="2">
    <citation type="submission" date="2018-11" db="EMBL/GenBank/DDBJ databases">
        <authorList>
            <consortium name="Pathogen Informatics"/>
        </authorList>
    </citation>
    <scope>NUCLEOTIDE SEQUENCE [LARGE SCALE GENOMIC DNA]</scope>
</reference>
<dbReference type="WBParaSite" id="TCLT_0000838001-mRNA-1">
    <property type="protein sequence ID" value="TCLT_0000838001-mRNA-1"/>
    <property type="gene ID" value="TCLT_0000838001"/>
</dbReference>
<dbReference type="PANTHER" id="PTHR16433">
    <property type="entry name" value="DOLICHOL-PHOSPHATE MANNOSYLTRANSFERASE SUBUNIT 3"/>
    <property type="match status" value="1"/>
</dbReference>
<comment type="subcellular location">
    <subcellularLocation>
        <location evidence="1 7">Endoplasmic reticulum membrane</location>
        <topology evidence="1 7">Multi-pass membrane protein</topology>
    </subcellularLocation>
</comment>
<evidence type="ECO:0000256" key="7">
    <source>
        <dbReference type="RuleBase" id="RU365085"/>
    </source>
</evidence>
<dbReference type="GO" id="GO:0033185">
    <property type="term" value="C:dolichol-phosphate-mannose synthase complex"/>
    <property type="evidence" value="ECO:0007669"/>
    <property type="project" value="TreeGrafter"/>
</dbReference>
<comment type="pathway">
    <text evidence="7">Protein modification; protein glycosylation.</text>
</comment>
<keyword evidence="4 7" id="KW-0256">Endoplasmic reticulum</keyword>
<dbReference type="Proteomes" id="UP000276776">
    <property type="component" value="Unassembled WGS sequence"/>
</dbReference>
<keyword evidence="9" id="KW-1185">Reference proteome</keyword>
<evidence type="ECO:0000313" key="10">
    <source>
        <dbReference type="WBParaSite" id="TCLT_0000838001-mRNA-1"/>
    </source>
</evidence>
<dbReference type="EMBL" id="UYYF01004622">
    <property type="protein sequence ID" value="VDN05922.1"/>
    <property type="molecule type" value="Genomic_DNA"/>
</dbReference>
<dbReference type="UniPathway" id="UPA00378"/>
<dbReference type="GO" id="GO:0005789">
    <property type="term" value="C:endoplasmic reticulum membrane"/>
    <property type="evidence" value="ECO:0007669"/>
    <property type="project" value="UniProtKB-SubCell"/>
</dbReference>
<dbReference type="OrthoDB" id="2014333at2759"/>
<dbReference type="PANTHER" id="PTHR16433:SF0">
    <property type="entry name" value="DOLICHOL-PHOSPHATE MANNOSYLTRANSFERASE SUBUNIT 3"/>
    <property type="match status" value="1"/>
</dbReference>
<dbReference type="OMA" id="FNDCAEA"/>
<protein>
    <recommendedName>
        <fullName evidence="7">Dolichol-phosphate mannosyltransferase subunit 3</fullName>
    </recommendedName>
</protein>
<comment type="similarity">
    <text evidence="2 7">Belongs to the DPM3 family.</text>
</comment>
<organism evidence="10">
    <name type="scientific">Thelazia callipaeda</name>
    <name type="common">Oriental eyeworm</name>
    <name type="synonym">Parasitic nematode</name>
    <dbReference type="NCBI Taxonomy" id="103827"/>
    <lineage>
        <taxon>Eukaryota</taxon>
        <taxon>Metazoa</taxon>
        <taxon>Ecdysozoa</taxon>
        <taxon>Nematoda</taxon>
        <taxon>Chromadorea</taxon>
        <taxon>Rhabditida</taxon>
        <taxon>Spirurina</taxon>
        <taxon>Spiruromorpha</taxon>
        <taxon>Thelazioidea</taxon>
        <taxon>Thelaziidae</taxon>
        <taxon>Thelazia</taxon>
    </lineage>
</organism>
<proteinExistence type="inferred from homology"/>
<keyword evidence="5 7" id="KW-1133">Transmembrane helix</keyword>
<sequence>MYLDLVGYCLRFQAQIAVELGPWNEFLCNLKSAPERYEVNSMVSQFVAYCFHLTPLAAIWVALLYDWLPYTHNFTKMYYDYILHFPIYAVFLIGIYAICSVLYGVATFNDCAEAQEELREEINEAKMDLRRRNVIS</sequence>
<dbReference type="GO" id="GO:0006506">
    <property type="term" value="P:GPI anchor biosynthetic process"/>
    <property type="evidence" value="ECO:0007669"/>
    <property type="project" value="TreeGrafter"/>
</dbReference>